<dbReference type="InterPro" id="IPR036388">
    <property type="entry name" value="WH-like_DNA-bd_sf"/>
</dbReference>
<accession>A0A6J4PLR4</accession>
<organism evidence="2">
    <name type="scientific">uncultured Ramlibacter sp</name>
    <dbReference type="NCBI Taxonomy" id="260755"/>
    <lineage>
        <taxon>Bacteria</taxon>
        <taxon>Pseudomonadati</taxon>
        <taxon>Pseudomonadota</taxon>
        <taxon>Betaproteobacteria</taxon>
        <taxon>Burkholderiales</taxon>
        <taxon>Comamonadaceae</taxon>
        <taxon>Ramlibacter</taxon>
        <taxon>environmental samples</taxon>
    </lineage>
</organism>
<evidence type="ECO:0000313" key="2">
    <source>
        <dbReference type="EMBL" id="CAA9416256.1"/>
    </source>
</evidence>
<sequence>MRLAQHTDYAMRVLIYAAAMWPTGKLSSIEAISTAYGISQNHLMKVVHRLGLLGLLVTRRGRNGGLCLAQDPATLRLGATIAALEADLALVECFSASGSACPLLGACGFAGAVEEAKGAFLRSLDGYTLADVVPGSARSPAMHRKAMQWHPVLRSERPARVRAKPATA</sequence>
<dbReference type="PANTHER" id="PTHR33221:SF4">
    <property type="entry name" value="HTH-TYPE TRANSCRIPTIONAL REPRESSOR NSRR"/>
    <property type="match status" value="1"/>
</dbReference>
<dbReference type="InterPro" id="IPR036390">
    <property type="entry name" value="WH_DNA-bd_sf"/>
</dbReference>
<dbReference type="PROSITE" id="PS51197">
    <property type="entry name" value="HTH_RRF2_2"/>
    <property type="match status" value="1"/>
</dbReference>
<dbReference type="GO" id="GO:0003700">
    <property type="term" value="F:DNA-binding transcription factor activity"/>
    <property type="evidence" value="ECO:0007669"/>
    <property type="project" value="TreeGrafter"/>
</dbReference>
<proteinExistence type="predicted"/>
<name>A0A6J4PLR4_9BURK</name>
<dbReference type="AlphaFoldDB" id="A0A6J4PLR4"/>
<dbReference type="SUPFAM" id="SSF46785">
    <property type="entry name" value="Winged helix' DNA-binding domain"/>
    <property type="match status" value="1"/>
</dbReference>
<protein>
    <submittedName>
        <fullName evidence="2">Nitrite-sensitive transcriptional repressor NsrR</fullName>
    </submittedName>
</protein>
<dbReference type="EMBL" id="CADCUX010000363">
    <property type="protein sequence ID" value="CAA9416256.1"/>
    <property type="molecule type" value="Genomic_DNA"/>
</dbReference>
<gene>
    <name evidence="2" type="ORF">AVDCRST_MAG51-1730</name>
</gene>
<dbReference type="InterPro" id="IPR000944">
    <property type="entry name" value="Tscrpt_reg_Rrf2"/>
</dbReference>
<dbReference type="Gene3D" id="1.10.10.10">
    <property type="entry name" value="Winged helix-like DNA-binding domain superfamily/Winged helix DNA-binding domain"/>
    <property type="match status" value="1"/>
</dbReference>
<reference evidence="2" key="1">
    <citation type="submission" date="2020-02" db="EMBL/GenBank/DDBJ databases">
        <authorList>
            <person name="Meier V. D."/>
        </authorList>
    </citation>
    <scope>NUCLEOTIDE SEQUENCE</scope>
    <source>
        <strain evidence="2">AVDCRST_MAG51</strain>
    </source>
</reference>
<dbReference type="GO" id="GO:0005829">
    <property type="term" value="C:cytosol"/>
    <property type="evidence" value="ECO:0007669"/>
    <property type="project" value="TreeGrafter"/>
</dbReference>
<dbReference type="GO" id="GO:0003677">
    <property type="term" value="F:DNA binding"/>
    <property type="evidence" value="ECO:0007669"/>
    <property type="project" value="UniProtKB-KW"/>
</dbReference>
<evidence type="ECO:0000256" key="1">
    <source>
        <dbReference type="ARBA" id="ARBA00023125"/>
    </source>
</evidence>
<dbReference type="NCBIfam" id="TIGR00738">
    <property type="entry name" value="rrf2_super"/>
    <property type="match status" value="1"/>
</dbReference>
<keyword evidence="1" id="KW-0238">DNA-binding</keyword>
<dbReference type="PANTHER" id="PTHR33221">
    <property type="entry name" value="WINGED HELIX-TURN-HELIX TRANSCRIPTIONAL REGULATOR, RRF2 FAMILY"/>
    <property type="match status" value="1"/>
</dbReference>
<dbReference type="Pfam" id="PF02082">
    <property type="entry name" value="Rrf2"/>
    <property type="match status" value="1"/>
</dbReference>